<dbReference type="UniPathway" id="UPA00378"/>
<comment type="similarity">
    <text evidence="4 19">Belongs to the glycosyltransferase 43 family.</text>
</comment>
<protein>
    <recommendedName>
        <fullName evidence="5 19">Galactosylgalactosylxylosylprotein 3-beta-glucuronosyltransferase</fullName>
        <ecNumber evidence="5 19">2.4.1.135</ecNumber>
    </recommendedName>
</protein>
<keyword evidence="14 17" id="KW-0464">Manganese</keyword>
<evidence type="ECO:0000256" key="4">
    <source>
        <dbReference type="ARBA" id="ARBA00007706"/>
    </source>
</evidence>
<evidence type="ECO:0000256" key="2">
    <source>
        <dbReference type="ARBA" id="ARBA00004323"/>
    </source>
</evidence>
<dbReference type="OrthoDB" id="675023at2759"/>
<evidence type="ECO:0000256" key="17">
    <source>
        <dbReference type="PIRSR" id="PIRSR605027-3"/>
    </source>
</evidence>
<comment type="subcellular location">
    <subcellularLocation>
        <location evidence="2 19">Golgi apparatus membrane</location>
        <topology evidence="2 19">Single-pass type II membrane protein</topology>
    </subcellularLocation>
</comment>
<keyword evidence="9 19" id="KW-0735">Signal-anchor</keyword>
<keyword evidence="8 17" id="KW-0479">Metal-binding</keyword>
<keyword evidence="12 19" id="KW-0472">Membrane</keyword>
<evidence type="ECO:0000256" key="18">
    <source>
        <dbReference type="PIRSR" id="PIRSR605027-6"/>
    </source>
</evidence>
<dbReference type="SUPFAM" id="SSF53448">
    <property type="entry name" value="Nucleotide-diphospho-sugar transferases"/>
    <property type="match status" value="1"/>
</dbReference>
<dbReference type="GO" id="GO:0000139">
    <property type="term" value="C:Golgi membrane"/>
    <property type="evidence" value="ECO:0007669"/>
    <property type="project" value="UniProtKB-SubCell"/>
</dbReference>
<organism evidence="21 22">
    <name type="scientific">Drosophila lebanonensis</name>
    <name type="common">Fruit fly</name>
    <name type="synonym">Scaptodrosophila lebanonensis</name>
    <dbReference type="NCBI Taxonomy" id="7225"/>
    <lineage>
        <taxon>Eukaryota</taxon>
        <taxon>Metazoa</taxon>
        <taxon>Ecdysozoa</taxon>
        <taxon>Arthropoda</taxon>
        <taxon>Hexapoda</taxon>
        <taxon>Insecta</taxon>
        <taxon>Pterygota</taxon>
        <taxon>Neoptera</taxon>
        <taxon>Endopterygota</taxon>
        <taxon>Diptera</taxon>
        <taxon>Brachycera</taxon>
        <taxon>Muscomorpha</taxon>
        <taxon>Ephydroidea</taxon>
        <taxon>Drosophilidae</taxon>
        <taxon>Scaptodrosophila</taxon>
    </lineage>
</organism>
<evidence type="ECO:0000313" key="22">
    <source>
        <dbReference type="RefSeq" id="XP_030376728.1"/>
    </source>
</evidence>
<dbReference type="PANTHER" id="PTHR10896:SF51">
    <property type="entry name" value="GALACTOSYLGALACTOSYLXYLOSYLPROTEIN 3-BETA-GLUCURONOSYLTRANSFERASE S"/>
    <property type="match status" value="1"/>
</dbReference>
<dbReference type="GeneID" id="115625721"/>
<evidence type="ECO:0000256" key="8">
    <source>
        <dbReference type="ARBA" id="ARBA00022723"/>
    </source>
</evidence>
<dbReference type="GO" id="GO:0050650">
    <property type="term" value="P:chondroitin sulfate proteoglycan biosynthetic process"/>
    <property type="evidence" value="ECO:0007669"/>
    <property type="project" value="TreeGrafter"/>
</dbReference>
<keyword evidence="10 19" id="KW-1133">Transmembrane helix</keyword>
<evidence type="ECO:0000256" key="14">
    <source>
        <dbReference type="ARBA" id="ARBA00023211"/>
    </source>
</evidence>
<feature type="region of interest" description="Disordered" evidence="20">
    <location>
        <begin position="1"/>
        <end position="64"/>
    </location>
</feature>
<evidence type="ECO:0000256" key="1">
    <source>
        <dbReference type="ARBA" id="ARBA00001936"/>
    </source>
</evidence>
<evidence type="ECO:0000256" key="11">
    <source>
        <dbReference type="ARBA" id="ARBA00023034"/>
    </source>
</evidence>
<comment type="cofactor">
    <cofactor evidence="1 17 19">
        <name>Mn(2+)</name>
        <dbReference type="ChEBI" id="CHEBI:29035"/>
    </cofactor>
</comment>
<feature type="binding site" evidence="17">
    <location>
        <position position="371"/>
    </location>
    <ligand>
        <name>Mn(2+)</name>
        <dbReference type="ChEBI" id="CHEBI:29035"/>
    </ligand>
</feature>
<dbReference type="RefSeq" id="XP_030376728.1">
    <property type="nucleotide sequence ID" value="XM_030520868.1"/>
</dbReference>
<keyword evidence="6 19" id="KW-0808">Transferase</keyword>
<evidence type="ECO:0000256" key="5">
    <source>
        <dbReference type="ARBA" id="ARBA00012641"/>
    </source>
</evidence>
<evidence type="ECO:0000256" key="13">
    <source>
        <dbReference type="ARBA" id="ARBA00023180"/>
    </source>
</evidence>
<gene>
    <name evidence="22" type="primary">LOC115625721</name>
</gene>
<dbReference type="EC" id="2.4.1.135" evidence="5 19"/>
<evidence type="ECO:0000256" key="3">
    <source>
        <dbReference type="ARBA" id="ARBA00004922"/>
    </source>
</evidence>
<keyword evidence="7 19" id="KW-0812">Transmembrane</keyword>
<dbReference type="FunFam" id="3.90.550.10:FF:000044">
    <property type="entry name" value="Galactosylgalactosylxylosylprotein 3-beta-glucuronosyltransferase"/>
    <property type="match status" value="1"/>
</dbReference>
<dbReference type="Proteomes" id="UP000504634">
    <property type="component" value="Unplaced"/>
</dbReference>
<keyword evidence="13 18" id="KW-0325">Glycoprotein</keyword>
<evidence type="ECO:0000313" key="21">
    <source>
        <dbReference type="Proteomes" id="UP000504634"/>
    </source>
</evidence>
<keyword evidence="11 19" id="KW-0333">Golgi apparatus</keyword>
<dbReference type="CDD" id="cd00218">
    <property type="entry name" value="GlcAT-I"/>
    <property type="match status" value="1"/>
</dbReference>
<feature type="compositionally biased region" description="Low complexity" evidence="20">
    <location>
        <begin position="38"/>
        <end position="62"/>
    </location>
</feature>
<evidence type="ECO:0000256" key="10">
    <source>
        <dbReference type="ARBA" id="ARBA00022989"/>
    </source>
</evidence>
<feature type="active site" description="Proton donor/acceptor" evidence="16">
    <location>
        <position position="454"/>
    </location>
</feature>
<dbReference type="PANTHER" id="PTHR10896">
    <property type="entry name" value="GALACTOSYLGALACTOSYLXYLOSYLPROTEIN 3-BETA-GLUCURONOSYLTRANSFERASE BETA-1,3-GLUCURONYLTRANSFERASE"/>
    <property type="match status" value="1"/>
</dbReference>
<reference evidence="22" key="1">
    <citation type="submission" date="2025-08" db="UniProtKB">
        <authorList>
            <consortium name="RefSeq"/>
        </authorList>
    </citation>
    <scope>IDENTIFICATION</scope>
    <source>
        <strain evidence="22">11010-0011.00</strain>
        <tissue evidence="22">Whole body</tissue>
    </source>
</reference>
<evidence type="ECO:0000256" key="6">
    <source>
        <dbReference type="ARBA" id="ARBA00022679"/>
    </source>
</evidence>
<evidence type="ECO:0000256" key="9">
    <source>
        <dbReference type="ARBA" id="ARBA00022968"/>
    </source>
</evidence>
<dbReference type="GO" id="GO:0015018">
    <property type="term" value="F:galactosylgalactosylxylosylprotein 3-beta-glucuronosyltransferase activity"/>
    <property type="evidence" value="ECO:0007669"/>
    <property type="project" value="UniProtKB-UniRule"/>
</dbReference>
<evidence type="ECO:0000256" key="20">
    <source>
        <dbReference type="SAM" id="MobiDB-lite"/>
    </source>
</evidence>
<feature type="compositionally biased region" description="Acidic residues" evidence="20">
    <location>
        <begin position="18"/>
        <end position="34"/>
    </location>
</feature>
<accession>A0A6J2TNN7</accession>
<proteinExistence type="inferred from homology"/>
<evidence type="ECO:0000256" key="19">
    <source>
        <dbReference type="RuleBase" id="RU363127"/>
    </source>
</evidence>
<evidence type="ECO:0000256" key="15">
    <source>
        <dbReference type="ARBA" id="ARBA00047979"/>
    </source>
</evidence>
<feature type="transmembrane region" description="Helical" evidence="19">
    <location>
        <begin position="108"/>
        <end position="126"/>
    </location>
</feature>
<evidence type="ECO:0000256" key="7">
    <source>
        <dbReference type="ARBA" id="ARBA00022692"/>
    </source>
</evidence>
<dbReference type="InterPro" id="IPR005027">
    <property type="entry name" value="Glyco_trans_43"/>
</dbReference>
<sequence length="545" mass="62588">MPSAHYRPLLEKRLQTEFNDDDEDGDDEDAEEYEYIGTSSSTSTSNNNNCQQQQQQQGPQQQHFHNHLQPQFNKPKICYDYYETSAKGTPVLKSTANAMVRHGRYKRLLVVLLLALPLLCFAYYLLYPDTRLGANDAEREFDPHVGTGRRQRTRNPDVAGVIEGDNEVLDLMITDHQLPRKSPIELISQIKQDLNVRPRGEAELKKFNVFAPHVLAKNKFNSKQAIRKSHSSGARVLNETLNICSESDEDRRLYIQDKQIDAYVQLPVIYFVTPTYPRREQIPELTRLAYTLMHVARLHWIVANDHDTCTQYLIELLLRFGIPYTHLASPMPSKFRNNKPAPRGVANRRAALQWLRQRNITNGILYFGDDDNTYDLKLFSEIRETQRVSMFPVGLIADYAVSGPVVCKGKVVAFLDSWVADRRWPVDMAGFAVNLAYMAQYPNANMPYKPGYEEDLFLRSIGLRMDQIEPRGSNCTEILVWHTQTKNKKAPTVRFSREYLDERSNLGALFEVLQRMGVAHTSENEGVKAQLSKNGKVKPHSYFLS</sequence>
<evidence type="ECO:0000256" key="16">
    <source>
        <dbReference type="PIRSR" id="PIRSR605027-1"/>
    </source>
</evidence>
<dbReference type="GO" id="GO:0046872">
    <property type="term" value="F:metal ion binding"/>
    <property type="evidence" value="ECO:0007669"/>
    <property type="project" value="UniProtKB-KW"/>
</dbReference>
<comment type="pathway">
    <text evidence="3 19">Protein modification; protein glycosylation.</text>
</comment>
<dbReference type="GO" id="GO:0005975">
    <property type="term" value="P:carbohydrate metabolic process"/>
    <property type="evidence" value="ECO:0007669"/>
    <property type="project" value="TreeGrafter"/>
</dbReference>
<dbReference type="AlphaFoldDB" id="A0A6J2TNN7"/>
<evidence type="ECO:0000256" key="12">
    <source>
        <dbReference type="ARBA" id="ARBA00023136"/>
    </source>
</evidence>
<feature type="glycosylation site" description="N-linked (GlcNAc...) asparagine" evidence="18">
    <location>
        <position position="474"/>
    </location>
</feature>
<name>A0A6J2TNN7_DROLE</name>
<comment type="catalytic activity">
    <reaction evidence="15 19">
        <text>3-O-(beta-D-galactosyl-(1-&gt;3)-beta-D-galactosyl-(1-&gt;4)-beta-D-xylosyl)-L-seryl-[protein] + UDP-alpha-D-glucuronate = 3-O-(beta-D-GlcA-(1-&gt;3)-beta-D-Gal-(1-&gt;3)-beta-D-Gal-(1-&gt;4)-beta-D-Xyl)-L-seryl-[protein] + UDP + H(+)</text>
        <dbReference type="Rhea" id="RHEA:24168"/>
        <dbReference type="Rhea" id="RHEA-COMP:12571"/>
        <dbReference type="Rhea" id="RHEA-COMP:12573"/>
        <dbReference type="ChEBI" id="CHEBI:15378"/>
        <dbReference type="ChEBI" id="CHEBI:58052"/>
        <dbReference type="ChEBI" id="CHEBI:58223"/>
        <dbReference type="ChEBI" id="CHEBI:132090"/>
        <dbReference type="ChEBI" id="CHEBI:132093"/>
        <dbReference type="EC" id="2.4.1.135"/>
    </reaction>
</comment>
<dbReference type="InterPro" id="IPR029044">
    <property type="entry name" value="Nucleotide-diphossugar_trans"/>
</dbReference>
<dbReference type="Gene3D" id="3.90.550.10">
    <property type="entry name" value="Spore Coat Polysaccharide Biosynthesis Protein SpsA, Chain A"/>
    <property type="match status" value="1"/>
</dbReference>
<keyword evidence="21" id="KW-1185">Reference proteome</keyword>
<dbReference type="Pfam" id="PF03360">
    <property type="entry name" value="Glyco_transf_43"/>
    <property type="match status" value="1"/>
</dbReference>